<comment type="caution">
    <text evidence="2">The sequence shown here is derived from an EMBL/GenBank/DDBJ whole genome shotgun (WGS) entry which is preliminary data.</text>
</comment>
<proteinExistence type="predicted"/>
<dbReference type="EMBL" id="LAVV01012539">
    <property type="protein sequence ID" value="KNZ46597.1"/>
    <property type="molecule type" value="Genomic_DNA"/>
</dbReference>
<protein>
    <submittedName>
        <fullName evidence="2">Uncharacterized protein</fullName>
    </submittedName>
</protein>
<dbReference type="AlphaFoldDB" id="A0A0L6UEA9"/>
<sequence length="112" mass="12785">MQDFNQHTHTMGWADTLLMSLYKHSIKEKIHLAMVISNIEFDSFRSMQVMVLKVCQTIEGIRQDLPTPNLVPTVPAPPPANLMQWNSPHSRRPQATNSPTPSEPVRLHHHEA</sequence>
<evidence type="ECO:0000256" key="1">
    <source>
        <dbReference type="SAM" id="MobiDB-lite"/>
    </source>
</evidence>
<dbReference type="Proteomes" id="UP000037035">
    <property type="component" value="Unassembled WGS sequence"/>
</dbReference>
<evidence type="ECO:0000313" key="3">
    <source>
        <dbReference type="Proteomes" id="UP000037035"/>
    </source>
</evidence>
<reference evidence="2 3" key="1">
    <citation type="submission" date="2015-08" db="EMBL/GenBank/DDBJ databases">
        <title>Next Generation Sequencing and Analysis of the Genome of Puccinia sorghi L Schw, the Causal Agent of Maize Common Rust.</title>
        <authorList>
            <person name="Rochi L."/>
            <person name="Burguener G."/>
            <person name="Darino M."/>
            <person name="Turjanski A."/>
            <person name="Kreff E."/>
            <person name="Dieguez M.J."/>
            <person name="Sacco F."/>
        </authorList>
    </citation>
    <scope>NUCLEOTIDE SEQUENCE [LARGE SCALE GENOMIC DNA]</scope>
    <source>
        <strain evidence="2 3">RO10H11247</strain>
    </source>
</reference>
<name>A0A0L6UEA9_9BASI</name>
<gene>
    <name evidence="2" type="ORF">VP01_713g8</name>
</gene>
<feature type="compositionally biased region" description="Polar residues" evidence="1">
    <location>
        <begin position="83"/>
        <end position="100"/>
    </location>
</feature>
<keyword evidence="3" id="KW-1185">Reference proteome</keyword>
<feature type="region of interest" description="Disordered" evidence="1">
    <location>
        <begin position="65"/>
        <end position="112"/>
    </location>
</feature>
<evidence type="ECO:0000313" key="2">
    <source>
        <dbReference type="EMBL" id="KNZ46597.1"/>
    </source>
</evidence>
<dbReference type="OrthoDB" id="5582182at2759"/>
<dbReference type="VEuPathDB" id="FungiDB:VP01_713g8"/>
<organism evidence="2 3">
    <name type="scientific">Puccinia sorghi</name>
    <dbReference type="NCBI Taxonomy" id="27349"/>
    <lineage>
        <taxon>Eukaryota</taxon>
        <taxon>Fungi</taxon>
        <taxon>Dikarya</taxon>
        <taxon>Basidiomycota</taxon>
        <taxon>Pucciniomycotina</taxon>
        <taxon>Pucciniomycetes</taxon>
        <taxon>Pucciniales</taxon>
        <taxon>Pucciniaceae</taxon>
        <taxon>Puccinia</taxon>
    </lineage>
</organism>
<accession>A0A0L6UEA9</accession>